<comment type="similarity">
    <text evidence="1">Belongs to the AHA1 family.</text>
</comment>
<evidence type="ECO:0000259" key="2">
    <source>
        <dbReference type="Pfam" id="PF08327"/>
    </source>
</evidence>
<keyword evidence="4" id="KW-1185">Reference proteome</keyword>
<dbReference type="RefSeq" id="WP_381443122.1">
    <property type="nucleotide sequence ID" value="NZ_JBHSNP010000010.1"/>
</dbReference>
<reference evidence="4" key="1">
    <citation type="journal article" date="2019" name="Int. J. Syst. Evol. Microbiol.">
        <title>The Global Catalogue of Microorganisms (GCM) 10K type strain sequencing project: providing services to taxonomists for standard genome sequencing and annotation.</title>
        <authorList>
            <consortium name="The Broad Institute Genomics Platform"/>
            <consortium name="The Broad Institute Genome Sequencing Center for Infectious Disease"/>
            <person name="Wu L."/>
            <person name="Ma J."/>
        </authorList>
    </citation>
    <scope>NUCLEOTIDE SEQUENCE [LARGE SCALE GENOMIC DNA]</scope>
    <source>
        <strain evidence="4">KACC 11299</strain>
    </source>
</reference>
<organism evidence="3 4">
    <name type="scientific">Sporosarcina koreensis</name>
    <dbReference type="NCBI Taxonomy" id="334735"/>
    <lineage>
        <taxon>Bacteria</taxon>
        <taxon>Bacillati</taxon>
        <taxon>Bacillota</taxon>
        <taxon>Bacilli</taxon>
        <taxon>Bacillales</taxon>
        <taxon>Caryophanaceae</taxon>
        <taxon>Sporosarcina</taxon>
    </lineage>
</organism>
<dbReference type="EMBL" id="JBHSNP010000010">
    <property type="protein sequence ID" value="MFC5602837.1"/>
    <property type="molecule type" value="Genomic_DNA"/>
</dbReference>
<accession>A0ABW0TVS2</accession>
<dbReference type="InterPro" id="IPR013538">
    <property type="entry name" value="ASHA1/2-like_C"/>
</dbReference>
<dbReference type="InterPro" id="IPR023393">
    <property type="entry name" value="START-like_dom_sf"/>
</dbReference>
<gene>
    <name evidence="3" type="ORF">ACFPTP_06355</name>
</gene>
<dbReference type="CDD" id="cd08901">
    <property type="entry name" value="SRPBCC_CalC_Aha1-like_8"/>
    <property type="match status" value="1"/>
</dbReference>
<evidence type="ECO:0000313" key="3">
    <source>
        <dbReference type="EMBL" id="MFC5602837.1"/>
    </source>
</evidence>
<dbReference type="Gene3D" id="3.30.530.20">
    <property type="match status" value="1"/>
</dbReference>
<sequence length="141" mass="15905">MNTEITTKMKINKPVSDVFEAIVDPEKMGGYWFSSGTSRVEQGKTITWKYEEYGAEGDIHVQQVEENKKIVFNWGETTVTMTFHETDGSTILEVTESGFKPGDPEIVNKMLDQKGGWVYMLTCLKGYVENGITTLRASLVH</sequence>
<feature type="domain" description="Activator of Hsp90 ATPase homologue 1/2-like C-terminal" evidence="2">
    <location>
        <begin position="14"/>
        <end position="129"/>
    </location>
</feature>
<dbReference type="SUPFAM" id="SSF55961">
    <property type="entry name" value="Bet v1-like"/>
    <property type="match status" value="1"/>
</dbReference>
<comment type="caution">
    <text evidence="3">The sequence shown here is derived from an EMBL/GenBank/DDBJ whole genome shotgun (WGS) entry which is preliminary data.</text>
</comment>
<dbReference type="Pfam" id="PF08327">
    <property type="entry name" value="AHSA1"/>
    <property type="match status" value="1"/>
</dbReference>
<evidence type="ECO:0000256" key="1">
    <source>
        <dbReference type="ARBA" id="ARBA00006817"/>
    </source>
</evidence>
<evidence type="ECO:0000313" key="4">
    <source>
        <dbReference type="Proteomes" id="UP001596071"/>
    </source>
</evidence>
<dbReference type="Proteomes" id="UP001596071">
    <property type="component" value="Unassembled WGS sequence"/>
</dbReference>
<protein>
    <submittedName>
        <fullName evidence="3">SRPBCC family protein</fullName>
    </submittedName>
</protein>
<proteinExistence type="inferred from homology"/>
<name>A0ABW0TVS2_9BACL</name>